<comment type="subcellular location">
    <subcellularLocation>
        <location evidence="1">Membrane</location>
    </subcellularLocation>
</comment>
<evidence type="ECO:0000256" key="1">
    <source>
        <dbReference type="ARBA" id="ARBA00004370"/>
    </source>
</evidence>
<evidence type="ECO:0000313" key="8">
    <source>
        <dbReference type="Proteomes" id="UP000006911"/>
    </source>
</evidence>
<dbReference type="EMBL" id="FN430356">
    <property type="protein sequence ID" value="CAZ85733.1"/>
    <property type="molecule type" value="Genomic_DNA"/>
</dbReference>
<dbReference type="eggNOG" id="KOG2687">
    <property type="taxonomic scope" value="Eukaryota"/>
</dbReference>
<dbReference type="PANTHER" id="PTHR12911">
    <property type="entry name" value="SAD1/UNC-84-LIKE PROTEIN-RELATED"/>
    <property type="match status" value="1"/>
</dbReference>
<name>D5GMJ0_TUBMM</name>
<keyword evidence="3" id="KW-1133">Transmembrane helix</keyword>
<protein>
    <submittedName>
        <fullName evidence="7">(Perigord truffle) hypothetical protein</fullName>
    </submittedName>
</protein>
<accession>D5GMJ0</accession>
<dbReference type="PANTHER" id="PTHR12911:SF8">
    <property type="entry name" value="KLAROID PROTEIN-RELATED"/>
    <property type="match status" value="1"/>
</dbReference>
<dbReference type="GO" id="GO:0043495">
    <property type="term" value="F:protein-membrane adaptor activity"/>
    <property type="evidence" value="ECO:0007669"/>
    <property type="project" value="TreeGrafter"/>
</dbReference>
<dbReference type="STRING" id="656061.D5GMJ0"/>
<keyword evidence="2" id="KW-0812">Transmembrane</keyword>
<dbReference type="Proteomes" id="UP000006911">
    <property type="component" value="Unassembled WGS sequence"/>
</dbReference>
<proteinExistence type="predicted"/>
<keyword evidence="4" id="KW-0472">Membrane</keyword>
<dbReference type="InterPro" id="IPR045119">
    <property type="entry name" value="SUN1-5"/>
</dbReference>
<feature type="domain" description="SUN" evidence="6">
    <location>
        <begin position="279"/>
        <end position="485"/>
    </location>
</feature>
<reference evidence="7 8" key="1">
    <citation type="journal article" date="2010" name="Nature">
        <title>Perigord black truffle genome uncovers evolutionary origins and mechanisms of symbiosis.</title>
        <authorList>
            <person name="Martin F."/>
            <person name="Kohler A."/>
            <person name="Murat C."/>
            <person name="Balestrini R."/>
            <person name="Coutinho P.M."/>
            <person name="Jaillon O."/>
            <person name="Montanini B."/>
            <person name="Morin E."/>
            <person name="Noel B."/>
            <person name="Percudani R."/>
            <person name="Porcel B."/>
            <person name="Rubini A."/>
            <person name="Amicucci A."/>
            <person name="Amselem J."/>
            <person name="Anthouard V."/>
            <person name="Arcioni S."/>
            <person name="Artiguenave F."/>
            <person name="Aury J.M."/>
            <person name="Ballario P."/>
            <person name="Bolchi A."/>
            <person name="Brenna A."/>
            <person name="Brun A."/>
            <person name="Buee M."/>
            <person name="Cantarel B."/>
            <person name="Chevalier G."/>
            <person name="Couloux A."/>
            <person name="Da Silva C."/>
            <person name="Denoeud F."/>
            <person name="Duplessis S."/>
            <person name="Ghignone S."/>
            <person name="Hilselberger B."/>
            <person name="Iotti M."/>
            <person name="Marcais B."/>
            <person name="Mello A."/>
            <person name="Miranda M."/>
            <person name="Pacioni G."/>
            <person name="Quesneville H."/>
            <person name="Riccioni C."/>
            <person name="Ruotolo R."/>
            <person name="Splivallo R."/>
            <person name="Stocchi V."/>
            <person name="Tisserant E."/>
            <person name="Viscomi A.R."/>
            <person name="Zambonelli A."/>
            <person name="Zampieri E."/>
            <person name="Henrissat B."/>
            <person name="Lebrun M.H."/>
            <person name="Paolocci F."/>
            <person name="Bonfante P."/>
            <person name="Ottonello S."/>
            <person name="Wincker P."/>
        </authorList>
    </citation>
    <scope>NUCLEOTIDE SEQUENCE [LARGE SCALE GENOMIC DNA]</scope>
    <source>
        <strain evidence="7 8">Mel28</strain>
    </source>
</reference>
<organism evidence="7 8">
    <name type="scientific">Tuber melanosporum (strain Mel28)</name>
    <name type="common">Perigord black truffle</name>
    <dbReference type="NCBI Taxonomy" id="656061"/>
    <lineage>
        <taxon>Eukaryota</taxon>
        <taxon>Fungi</taxon>
        <taxon>Dikarya</taxon>
        <taxon>Ascomycota</taxon>
        <taxon>Pezizomycotina</taxon>
        <taxon>Pezizomycetes</taxon>
        <taxon>Pezizales</taxon>
        <taxon>Tuberaceae</taxon>
        <taxon>Tuber</taxon>
    </lineage>
</organism>
<sequence length="500" mass="55973">MESSTDRDKIRNEIDSLSSTLDTVRVLQDAMLEDNRRNLDSLLSAQQALDRELSDFRALQKARNEAMQSFEEALPKQMVATLGPNGKVQLTDEFQDSLQDVFSKIFPKHFNDAIAKTGPSGIGKIPSWEAFMKGNEDKLKDLIQKHASAGDGVGKNGKPGGVVLSKAFVMAMIQEEAEKYHKKWEVETFLPDFESKFESQLEELQRRIRRENTEHFSSASSSILAAASAIASGTANRAARNMAQEFADSRGGRGTSGRISQGGKERWTTLPDYASIITGASIWPYITSPSYDWTGGRGYHHFVWRLFGRGARISPPPALAITPSTEVGECWPFPERSGDIGIKLAKPIYVSHVTIDHVPKQQAIEISSAPKNIEFWIRVPAERKEELQKAVGKPASEWFRQDSDTQKIQQQQLQMSGNNGGEWVRVHEFMYDIHTAGSPVQTFELPVDLTRLNVTSHFVAFRIVDNWGHPNFTCLYRVRVHGYPPKRDLPIGDGERAEGL</sequence>
<keyword evidence="8" id="KW-1185">Reference proteome</keyword>
<dbReference type="Gene3D" id="2.60.120.260">
    <property type="entry name" value="Galactose-binding domain-like"/>
    <property type="match status" value="1"/>
</dbReference>
<dbReference type="InterPro" id="IPR012919">
    <property type="entry name" value="SUN_dom"/>
</dbReference>
<dbReference type="OMA" id="ARNEAMQ"/>
<gene>
    <name evidence="7" type="ORF">GSTUM_00010749001</name>
</gene>
<dbReference type="PROSITE" id="PS51469">
    <property type="entry name" value="SUN"/>
    <property type="match status" value="1"/>
</dbReference>
<dbReference type="GeneID" id="9182159"/>
<dbReference type="InParanoid" id="D5GMJ0"/>
<feature type="region of interest" description="Disordered" evidence="5">
    <location>
        <begin position="245"/>
        <end position="264"/>
    </location>
</feature>
<dbReference type="RefSeq" id="XP_002841542.1">
    <property type="nucleotide sequence ID" value="XM_002841496.1"/>
</dbReference>
<evidence type="ECO:0000259" key="6">
    <source>
        <dbReference type="PROSITE" id="PS51469"/>
    </source>
</evidence>
<dbReference type="HOGENOM" id="CLU_545357_0_0_1"/>
<dbReference type="AlphaFoldDB" id="D5GMJ0"/>
<evidence type="ECO:0000256" key="4">
    <source>
        <dbReference type="ARBA" id="ARBA00023136"/>
    </source>
</evidence>
<evidence type="ECO:0000256" key="5">
    <source>
        <dbReference type="SAM" id="MobiDB-lite"/>
    </source>
</evidence>
<evidence type="ECO:0000313" key="7">
    <source>
        <dbReference type="EMBL" id="CAZ85733.1"/>
    </source>
</evidence>
<evidence type="ECO:0000256" key="3">
    <source>
        <dbReference type="ARBA" id="ARBA00022989"/>
    </source>
</evidence>
<dbReference type="GO" id="GO:0034993">
    <property type="term" value="C:meiotic nuclear membrane microtubule tethering complex"/>
    <property type="evidence" value="ECO:0007669"/>
    <property type="project" value="TreeGrafter"/>
</dbReference>
<evidence type="ECO:0000256" key="2">
    <source>
        <dbReference type="ARBA" id="ARBA00022692"/>
    </source>
</evidence>
<dbReference type="KEGG" id="tml:GSTUM_00010749001"/>
<dbReference type="Pfam" id="PF07738">
    <property type="entry name" value="Sad1_UNC"/>
    <property type="match status" value="2"/>
</dbReference>